<dbReference type="InterPro" id="IPR029063">
    <property type="entry name" value="SAM-dependent_MTases_sf"/>
</dbReference>
<organism evidence="2 3">
    <name type="scientific">Streptacidiphilus cavernicola</name>
    <dbReference type="NCBI Taxonomy" id="3342716"/>
    <lineage>
        <taxon>Bacteria</taxon>
        <taxon>Bacillati</taxon>
        <taxon>Actinomycetota</taxon>
        <taxon>Actinomycetes</taxon>
        <taxon>Kitasatosporales</taxon>
        <taxon>Streptomycetaceae</taxon>
        <taxon>Streptacidiphilus</taxon>
    </lineage>
</organism>
<evidence type="ECO:0000313" key="3">
    <source>
        <dbReference type="Proteomes" id="UP001592528"/>
    </source>
</evidence>
<dbReference type="CDD" id="cd02440">
    <property type="entry name" value="AdoMet_MTases"/>
    <property type="match status" value="1"/>
</dbReference>
<dbReference type="Gene3D" id="3.40.50.150">
    <property type="entry name" value="Vaccinia Virus protein VP39"/>
    <property type="match status" value="1"/>
</dbReference>
<dbReference type="InterPro" id="IPR013216">
    <property type="entry name" value="Methyltransf_11"/>
</dbReference>
<keyword evidence="2" id="KW-0489">Methyltransferase</keyword>
<feature type="domain" description="Methyltransferase type 11" evidence="1">
    <location>
        <begin position="44"/>
        <end position="140"/>
    </location>
</feature>
<dbReference type="PANTHER" id="PTHR43861">
    <property type="entry name" value="TRANS-ACONITATE 2-METHYLTRANSFERASE-RELATED"/>
    <property type="match status" value="1"/>
</dbReference>
<evidence type="ECO:0000259" key="1">
    <source>
        <dbReference type="Pfam" id="PF08241"/>
    </source>
</evidence>
<dbReference type="SUPFAM" id="SSF53335">
    <property type="entry name" value="S-adenosyl-L-methionine-dependent methyltransferases"/>
    <property type="match status" value="1"/>
</dbReference>
<dbReference type="EC" id="2.1.1.-" evidence="2"/>
<keyword evidence="3" id="KW-1185">Reference proteome</keyword>
<dbReference type="Proteomes" id="UP001592528">
    <property type="component" value="Unassembled WGS sequence"/>
</dbReference>
<proteinExistence type="predicted"/>
<dbReference type="EMBL" id="JBHEZZ010000012">
    <property type="protein sequence ID" value="MFC1403851.1"/>
    <property type="molecule type" value="Genomic_DNA"/>
</dbReference>
<dbReference type="RefSeq" id="WP_030252314.1">
    <property type="nucleotide sequence ID" value="NZ_JBHEZZ010000012.1"/>
</dbReference>
<keyword evidence="2" id="KW-0808">Transferase</keyword>
<accession>A0ABV6UR23</accession>
<gene>
    <name evidence="2" type="ORF">ACEZDJ_21400</name>
</gene>
<reference evidence="2 3" key="1">
    <citation type="submission" date="2024-09" db="EMBL/GenBank/DDBJ databases">
        <authorList>
            <person name="Lee S.D."/>
        </authorList>
    </citation>
    <scope>NUCLEOTIDE SEQUENCE [LARGE SCALE GENOMIC DNA]</scope>
    <source>
        <strain evidence="2 3">N1-5</strain>
    </source>
</reference>
<evidence type="ECO:0000313" key="2">
    <source>
        <dbReference type="EMBL" id="MFC1403851.1"/>
    </source>
</evidence>
<name>A0ABV6UR23_9ACTN</name>
<sequence>MTDTWDTIADWYAERLRKGSAMHEFARDILLEQMPDDLTGLRIVDLGCGEGIVARALALRGAGVRGVDLSPRMIAHAWIAEAEHPTGAVYTVDDGCSLATIGDGTADCVTAGLSLNNVVDLKAALAAVERVLLPGGRLVFTIPHPCFEAPGAGWAPETVDDDPPDSRRRRRTVGDYLSEGFWRSGNPEGFRRAGNQHRTLSTYLGALLDQGFALEAIAEPAPPEPLRAEQPLREGLPPFLAATVRREG</sequence>
<dbReference type="Pfam" id="PF08241">
    <property type="entry name" value="Methyltransf_11"/>
    <property type="match status" value="1"/>
</dbReference>
<protein>
    <submittedName>
        <fullName evidence="2">Class I SAM-dependent methyltransferase</fullName>
        <ecNumber evidence="2">2.1.1.-</ecNumber>
    </submittedName>
</protein>
<dbReference type="GO" id="GO:0008168">
    <property type="term" value="F:methyltransferase activity"/>
    <property type="evidence" value="ECO:0007669"/>
    <property type="project" value="UniProtKB-KW"/>
</dbReference>
<dbReference type="GO" id="GO:0032259">
    <property type="term" value="P:methylation"/>
    <property type="evidence" value="ECO:0007669"/>
    <property type="project" value="UniProtKB-KW"/>
</dbReference>
<comment type="caution">
    <text evidence="2">The sequence shown here is derived from an EMBL/GenBank/DDBJ whole genome shotgun (WGS) entry which is preliminary data.</text>
</comment>